<evidence type="ECO:0000313" key="2">
    <source>
        <dbReference type="EMBL" id="OMJ95015.1"/>
    </source>
</evidence>
<reference evidence="2 3" key="1">
    <citation type="submission" date="2016-11" db="EMBL/GenBank/DDBJ databases">
        <title>The macronuclear genome of Stentor coeruleus: a giant cell with tiny introns.</title>
        <authorList>
            <person name="Slabodnick M."/>
            <person name="Ruby J.G."/>
            <person name="Reiff S.B."/>
            <person name="Swart E.C."/>
            <person name="Gosai S."/>
            <person name="Prabakaran S."/>
            <person name="Witkowska E."/>
            <person name="Larue G.E."/>
            <person name="Fisher S."/>
            <person name="Freeman R.M."/>
            <person name="Gunawardena J."/>
            <person name="Chu W."/>
            <person name="Stover N.A."/>
            <person name="Gregory B.D."/>
            <person name="Nowacki M."/>
            <person name="Derisi J."/>
            <person name="Roy S.W."/>
            <person name="Marshall W.F."/>
            <person name="Sood P."/>
        </authorList>
    </citation>
    <scope>NUCLEOTIDE SEQUENCE [LARGE SCALE GENOMIC DNA]</scope>
    <source>
        <strain evidence="2">WM001</strain>
    </source>
</reference>
<evidence type="ECO:0000313" key="3">
    <source>
        <dbReference type="Proteomes" id="UP000187209"/>
    </source>
</evidence>
<gene>
    <name evidence="2" type="ORF">SteCoe_1713</name>
</gene>
<feature type="binding site" evidence="1">
    <location>
        <position position="270"/>
    </location>
    <ligand>
        <name>Mg(2+)</name>
        <dbReference type="ChEBI" id="CHEBI:18420"/>
        <label>1</label>
    </ligand>
</feature>
<comment type="caution">
    <text evidence="2">The sequence shown here is derived from an EMBL/GenBank/DDBJ whole genome shotgun (WGS) entry which is preliminary data.</text>
</comment>
<evidence type="ECO:0008006" key="4">
    <source>
        <dbReference type="Google" id="ProtNLM"/>
    </source>
</evidence>
<organism evidence="2 3">
    <name type="scientific">Stentor coeruleus</name>
    <dbReference type="NCBI Taxonomy" id="5963"/>
    <lineage>
        <taxon>Eukaryota</taxon>
        <taxon>Sar</taxon>
        <taxon>Alveolata</taxon>
        <taxon>Ciliophora</taxon>
        <taxon>Postciliodesmatophora</taxon>
        <taxon>Heterotrichea</taxon>
        <taxon>Heterotrichida</taxon>
        <taxon>Stentoridae</taxon>
        <taxon>Stentor</taxon>
    </lineage>
</organism>
<keyword evidence="1" id="KW-0479">Metal-binding</keyword>
<protein>
    <recommendedName>
        <fullName evidence="4">ADP-ribosylglycohydrolase</fullName>
    </recommendedName>
</protein>
<proteinExistence type="predicted"/>
<dbReference type="SUPFAM" id="SSF101478">
    <property type="entry name" value="ADP-ribosylglycohydrolase"/>
    <property type="match status" value="1"/>
</dbReference>
<feature type="binding site" evidence="1">
    <location>
        <position position="62"/>
    </location>
    <ligand>
        <name>Mg(2+)</name>
        <dbReference type="ChEBI" id="CHEBI:18420"/>
        <label>1</label>
    </ligand>
</feature>
<keyword evidence="1" id="KW-0460">Magnesium</keyword>
<dbReference type="InterPro" id="IPR036705">
    <property type="entry name" value="Ribosyl_crysJ1_sf"/>
</dbReference>
<name>A0A1R2D183_9CILI</name>
<feature type="binding site" evidence="1">
    <location>
        <position position="63"/>
    </location>
    <ligand>
        <name>Mg(2+)</name>
        <dbReference type="ChEBI" id="CHEBI:18420"/>
        <label>1</label>
    </ligand>
</feature>
<dbReference type="PANTHER" id="PTHR16222">
    <property type="entry name" value="ADP-RIBOSYLGLYCOHYDROLASE"/>
    <property type="match status" value="1"/>
</dbReference>
<dbReference type="InterPro" id="IPR050792">
    <property type="entry name" value="ADP-ribosylglycohydrolase"/>
</dbReference>
<feature type="binding site" evidence="1">
    <location>
        <position position="271"/>
    </location>
    <ligand>
        <name>Mg(2+)</name>
        <dbReference type="ChEBI" id="CHEBI:18420"/>
        <label>1</label>
    </ligand>
</feature>
<accession>A0A1R2D183</accession>
<evidence type="ECO:0000256" key="1">
    <source>
        <dbReference type="PIRSR" id="PIRSR605502-1"/>
    </source>
</evidence>
<dbReference type="Pfam" id="PF03747">
    <property type="entry name" value="ADP_ribosyl_GH"/>
    <property type="match status" value="1"/>
</dbReference>
<comment type="cofactor">
    <cofactor evidence="1">
        <name>Mg(2+)</name>
        <dbReference type="ChEBI" id="CHEBI:18420"/>
    </cofactor>
    <text evidence="1">Binds 2 magnesium ions per subunit.</text>
</comment>
<keyword evidence="3" id="KW-1185">Reference proteome</keyword>
<dbReference type="OrthoDB" id="410104at2759"/>
<dbReference type="Gene3D" id="1.10.4080.10">
    <property type="entry name" value="ADP-ribosylation/Crystallin J1"/>
    <property type="match status" value="1"/>
</dbReference>
<dbReference type="GO" id="GO:0046872">
    <property type="term" value="F:metal ion binding"/>
    <property type="evidence" value="ECO:0007669"/>
    <property type="project" value="UniProtKB-KW"/>
</dbReference>
<feature type="binding site" evidence="1">
    <location>
        <position position="268"/>
    </location>
    <ligand>
        <name>Mg(2+)</name>
        <dbReference type="ChEBI" id="CHEBI:18420"/>
        <label>1</label>
    </ligand>
</feature>
<dbReference type="PANTHER" id="PTHR16222:SF35">
    <property type="entry name" value="ADP-RIBOSYLGLYCOHYDROLASE"/>
    <property type="match status" value="1"/>
</dbReference>
<dbReference type="AlphaFoldDB" id="A0A1R2D183"/>
<sequence length="338" mass="37551">MVEERNIEALRLDCALGCVIGAFIGDALGSALEFKSTITSELLTKALEMPGGIYNNAPGQVTDDSELAMCLLTALNETAPDFSLENIAKYYKYWINSRPFDIGSTIASALLPLRDEEEDLANVAIHASEYFNIGSKSNGSLMRASPLAVFCRKLSVDEIIDIVSKEVSLTHSNQTIIQSECLYIIFIAHLIQNPHDKQGAWNKAMDYLNNCNDEVKQWVHDINNSPPMPGNPMMGFAKIAFDHSFRQVMKTGINFETAMREILVIGGDTDSNAAIVGAIVGAYVGYRELPDNWKIKVEKFNSLTMKGIRREGEFLNQTLVNEKVRSLFEKAPESIRRS</sequence>
<dbReference type="Proteomes" id="UP000187209">
    <property type="component" value="Unassembled WGS sequence"/>
</dbReference>
<dbReference type="InterPro" id="IPR005502">
    <property type="entry name" value="Ribosyl_crysJ1"/>
</dbReference>
<feature type="binding site" evidence="1">
    <location>
        <position position="64"/>
    </location>
    <ligand>
        <name>Mg(2+)</name>
        <dbReference type="ChEBI" id="CHEBI:18420"/>
        <label>1</label>
    </ligand>
</feature>
<dbReference type="EMBL" id="MPUH01000018">
    <property type="protein sequence ID" value="OMJ95015.1"/>
    <property type="molecule type" value="Genomic_DNA"/>
</dbReference>